<accession>A0A3A9ZS27</accession>
<dbReference type="EMBL" id="RBAK01000001">
    <property type="protein sequence ID" value="RKN51005.1"/>
    <property type="molecule type" value="Genomic_DNA"/>
</dbReference>
<feature type="chain" id="PRO_5038502188" description="DUF3558 domain-containing protein" evidence="1">
    <location>
        <begin position="20"/>
        <end position="220"/>
    </location>
</feature>
<gene>
    <name evidence="2" type="ORF">D7223_04540</name>
</gene>
<dbReference type="InterPro" id="IPR044058">
    <property type="entry name" value="Lipoprotein_23"/>
</dbReference>
<dbReference type="OrthoDB" id="3695526at2"/>
<dbReference type="PROSITE" id="PS51257">
    <property type="entry name" value="PROKAR_LIPOPROTEIN"/>
    <property type="match status" value="1"/>
</dbReference>
<feature type="signal peptide" evidence="1">
    <location>
        <begin position="1"/>
        <end position="19"/>
    </location>
</feature>
<dbReference type="AlphaFoldDB" id="A0A3A9ZS27"/>
<evidence type="ECO:0000313" key="3">
    <source>
        <dbReference type="Proteomes" id="UP000281726"/>
    </source>
</evidence>
<evidence type="ECO:0008006" key="4">
    <source>
        <dbReference type="Google" id="ProtNLM"/>
    </source>
</evidence>
<dbReference type="Proteomes" id="UP000281726">
    <property type="component" value="Unassembled WGS sequence"/>
</dbReference>
<keyword evidence="3" id="KW-1185">Reference proteome</keyword>
<reference evidence="2 3" key="1">
    <citation type="journal article" date="2004" name="Syst. Appl. Microbiol.">
        <title>Cryptoendolithic actinomycetes from antarctic sandstone rock samples: Micromonospora endolithica sp. nov. and two isolates related to Micromonospora coerulea Jensen 1932.</title>
        <authorList>
            <person name="Hirsch P."/>
            <person name="Mevs U."/>
            <person name="Kroppenstedt R.M."/>
            <person name="Schumann P."/>
            <person name="Stackebrandt E."/>
        </authorList>
    </citation>
    <scope>NUCLEOTIDE SEQUENCE [LARGE SCALE GENOMIC DNA]</scope>
    <source>
        <strain evidence="2 3">JCM 12677</strain>
    </source>
</reference>
<name>A0A3A9ZS27_9ACTN</name>
<evidence type="ECO:0000313" key="2">
    <source>
        <dbReference type="EMBL" id="RKN51005.1"/>
    </source>
</evidence>
<comment type="caution">
    <text evidence="2">The sequence shown here is derived from an EMBL/GenBank/DDBJ whole genome shotgun (WGS) entry which is preliminary data.</text>
</comment>
<keyword evidence="1" id="KW-0732">Signal</keyword>
<dbReference type="Pfam" id="PF18966">
    <property type="entry name" value="Lipoprotein_23"/>
    <property type="match status" value="1"/>
</dbReference>
<proteinExistence type="predicted"/>
<sequence length="220" mass="22620">MARRTRAALTAALAIALLAGCGDDGGAAPGRAGTPTPAATGEPWFDEIAAAESAVRVGGAGTPCPLPVTFPVPKGWKPKGIDAPTDETGAEIFAALARRGGTTARCEVDGRRAGGGFLRVWTADQPTAQPRAALEAYVAGTRDAVGDTRYREVRVGGLDGVEATWVETSELLDEDERAWAVAVRAGDRTVLLTAKESLLAEPADLLPAYRLAVSGLGVTA</sequence>
<protein>
    <recommendedName>
        <fullName evidence="4">DUF3558 domain-containing protein</fullName>
    </recommendedName>
</protein>
<evidence type="ECO:0000256" key="1">
    <source>
        <dbReference type="SAM" id="SignalP"/>
    </source>
</evidence>
<dbReference type="RefSeq" id="WP_120725050.1">
    <property type="nucleotide sequence ID" value="NZ_RBAK01000001.1"/>
</dbReference>
<organism evidence="2 3">
    <name type="scientific">Micromonospora endolithica</name>
    <dbReference type="NCBI Taxonomy" id="230091"/>
    <lineage>
        <taxon>Bacteria</taxon>
        <taxon>Bacillati</taxon>
        <taxon>Actinomycetota</taxon>
        <taxon>Actinomycetes</taxon>
        <taxon>Micromonosporales</taxon>
        <taxon>Micromonosporaceae</taxon>
        <taxon>Micromonospora</taxon>
    </lineage>
</organism>